<feature type="binding site" evidence="12">
    <location>
        <position position="211"/>
    </location>
    <ligand>
        <name>S-adenosyl-L-methionine</name>
        <dbReference type="ChEBI" id="CHEBI:59789"/>
    </ligand>
</feature>
<evidence type="ECO:0000259" key="14">
    <source>
        <dbReference type="PROSITE" id="PS51918"/>
    </source>
</evidence>
<feature type="binding site" evidence="12">
    <location>
        <position position="141"/>
    </location>
    <ligand>
        <name>S-adenosyl-L-methionine</name>
        <dbReference type="ChEBI" id="CHEBI:59789"/>
    </ligand>
</feature>
<dbReference type="PANTHER" id="PTHR22960:SF0">
    <property type="entry name" value="MOLYBDENUM COFACTOR BIOSYNTHESIS PROTEIN 1"/>
    <property type="match status" value="1"/>
</dbReference>
<dbReference type="SFLD" id="SFLDG01383">
    <property type="entry name" value="cyclic_pyranopterin_phosphate"/>
    <property type="match status" value="1"/>
</dbReference>
<gene>
    <name evidence="12 15" type="primary">moaA</name>
    <name evidence="15" type="ORF">HY834_09325</name>
</gene>
<feature type="binding site" evidence="12">
    <location>
        <position position="117"/>
    </location>
    <ligand>
        <name>GTP</name>
        <dbReference type="ChEBI" id="CHEBI:37565"/>
    </ligand>
</feature>
<feature type="binding site" evidence="12">
    <location>
        <position position="47"/>
    </location>
    <ligand>
        <name>S-adenosyl-L-methionine</name>
        <dbReference type="ChEBI" id="CHEBI:59789"/>
    </ligand>
</feature>
<dbReference type="InterPro" id="IPR013785">
    <property type="entry name" value="Aldolase_TIM"/>
</dbReference>
<dbReference type="PROSITE" id="PS51918">
    <property type="entry name" value="RADICAL_SAM"/>
    <property type="match status" value="1"/>
</dbReference>
<dbReference type="InterPro" id="IPR007197">
    <property type="entry name" value="rSAM"/>
</dbReference>
<keyword evidence="3 12" id="KW-0949">S-adenosyl-L-methionine</keyword>
<dbReference type="SFLD" id="SFLDS00029">
    <property type="entry name" value="Radical_SAM"/>
    <property type="match status" value="1"/>
</dbReference>
<evidence type="ECO:0000256" key="5">
    <source>
        <dbReference type="ARBA" id="ARBA00022741"/>
    </source>
</evidence>
<dbReference type="EC" id="4.1.99.22" evidence="1 12"/>
<dbReference type="GO" id="GO:0051539">
    <property type="term" value="F:4 iron, 4 sulfur cluster binding"/>
    <property type="evidence" value="ECO:0007669"/>
    <property type="project" value="UniProtKB-UniRule"/>
</dbReference>
<evidence type="ECO:0000256" key="4">
    <source>
        <dbReference type="ARBA" id="ARBA00022723"/>
    </source>
</evidence>
<dbReference type="GO" id="GO:0061798">
    <property type="term" value="F:GTP 3',8'-cyclase activity"/>
    <property type="evidence" value="ECO:0007669"/>
    <property type="project" value="UniProtKB-UniRule"/>
</dbReference>
<dbReference type="InterPro" id="IPR000385">
    <property type="entry name" value="MoaA_NifB_PqqE_Fe-S-bd_CS"/>
</dbReference>
<name>A0A933NYC8_9HYPH</name>
<dbReference type="Proteomes" id="UP000782610">
    <property type="component" value="Unassembled WGS sequence"/>
</dbReference>
<dbReference type="PANTHER" id="PTHR22960">
    <property type="entry name" value="MOLYBDOPTERIN COFACTOR SYNTHESIS PROTEIN A"/>
    <property type="match status" value="1"/>
</dbReference>
<dbReference type="SFLD" id="SFLDG01067">
    <property type="entry name" value="SPASM/twitch_domain_containing"/>
    <property type="match status" value="1"/>
</dbReference>
<feature type="binding site" evidence="12">
    <location>
        <position position="274"/>
    </location>
    <ligand>
        <name>[4Fe-4S] cluster</name>
        <dbReference type="ChEBI" id="CHEBI:49883"/>
        <label>2</label>
        <note>4Fe-4S-substrate</note>
    </ligand>
</feature>
<evidence type="ECO:0000256" key="1">
    <source>
        <dbReference type="ARBA" id="ARBA00012167"/>
    </source>
</evidence>
<dbReference type="SMART" id="SM00729">
    <property type="entry name" value="Elp3"/>
    <property type="match status" value="1"/>
</dbReference>
<feature type="binding site" evidence="12">
    <location>
        <position position="34"/>
    </location>
    <ligand>
        <name>GTP</name>
        <dbReference type="ChEBI" id="CHEBI:37565"/>
    </ligand>
</feature>
<dbReference type="Pfam" id="PF04055">
    <property type="entry name" value="Radical_SAM"/>
    <property type="match status" value="1"/>
</dbReference>
<dbReference type="GO" id="GO:0006777">
    <property type="term" value="P:Mo-molybdopterin cofactor biosynthetic process"/>
    <property type="evidence" value="ECO:0007669"/>
    <property type="project" value="UniProtKB-UniRule"/>
</dbReference>
<dbReference type="CDD" id="cd21117">
    <property type="entry name" value="Twitch_MoaA"/>
    <property type="match status" value="1"/>
</dbReference>
<keyword evidence="5 12" id="KW-0547">Nucleotide-binding</keyword>
<feature type="binding site" evidence="12">
    <location>
        <begin position="279"/>
        <end position="281"/>
    </location>
    <ligand>
        <name>GTP</name>
        <dbReference type="ChEBI" id="CHEBI:37565"/>
    </ligand>
</feature>
<comment type="catalytic activity">
    <reaction evidence="11 12">
        <text>GTP + AH2 + S-adenosyl-L-methionine = (8S)-3',8-cyclo-7,8-dihydroguanosine 5'-triphosphate + 5'-deoxyadenosine + L-methionine + A + H(+)</text>
        <dbReference type="Rhea" id="RHEA:49576"/>
        <dbReference type="ChEBI" id="CHEBI:13193"/>
        <dbReference type="ChEBI" id="CHEBI:15378"/>
        <dbReference type="ChEBI" id="CHEBI:17319"/>
        <dbReference type="ChEBI" id="CHEBI:17499"/>
        <dbReference type="ChEBI" id="CHEBI:37565"/>
        <dbReference type="ChEBI" id="CHEBI:57844"/>
        <dbReference type="ChEBI" id="CHEBI:59789"/>
        <dbReference type="ChEBI" id="CHEBI:131766"/>
        <dbReference type="EC" id="4.1.99.22"/>
    </reaction>
</comment>
<feature type="binding site" evidence="12">
    <location>
        <position position="87"/>
    </location>
    <ligand>
        <name>S-adenosyl-L-methionine</name>
        <dbReference type="ChEBI" id="CHEBI:59789"/>
    </ligand>
</feature>
<dbReference type="AlphaFoldDB" id="A0A933NYC8"/>
<dbReference type="HAMAP" id="MF_01225_B">
    <property type="entry name" value="MoaA_B"/>
    <property type="match status" value="1"/>
</dbReference>
<dbReference type="CDD" id="cd01335">
    <property type="entry name" value="Radical_SAM"/>
    <property type="match status" value="1"/>
</dbReference>
<feature type="binding site" evidence="12">
    <location>
        <position position="45"/>
    </location>
    <ligand>
        <name>[4Fe-4S] cluster</name>
        <dbReference type="ChEBI" id="CHEBI:49883"/>
        <label>1</label>
        <note>4Fe-4S-S-AdoMet</note>
    </ligand>
</feature>
<dbReference type="GO" id="GO:1904047">
    <property type="term" value="F:S-adenosyl-L-methionine binding"/>
    <property type="evidence" value="ECO:0007669"/>
    <property type="project" value="UniProtKB-UniRule"/>
</dbReference>
<evidence type="ECO:0000256" key="7">
    <source>
        <dbReference type="ARBA" id="ARBA00023014"/>
    </source>
</evidence>
<comment type="cofactor">
    <cofactor evidence="12">
        <name>[4Fe-4S] cluster</name>
        <dbReference type="ChEBI" id="CHEBI:49883"/>
    </cofactor>
    <text evidence="12">Binds 2 [4Fe-4S] clusters. Binds 1 [4Fe-4S] cluster coordinated with 3 cysteines and an exchangeable S-adenosyl-L-methionine and 1 [4Fe-4S] cluster coordinated with 3 cysteines and the GTP-derived substrate.</text>
</comment>
<dbReference type="SUPFAM" id="SSF102114">
    <property type="entry name" value="Radical SAM enzymes"/>
    <property type="match status" value="1"/>
</dbReference>
<comment type="caution">
    <text evidence="15">The sequence shown here is derived from an EMBL/GenBank/DDBJ whole genome shotgun (WGS) entry which is preliminary data.</text>
</comment>
<dbReference type="Pfam" id="PF06463">
    <property type="entry name" value="Mob_synth_C"/>
    <property type="match status" value="1"/>
</dbReference>
<feature type="binding site" evidence="12">
    <location>
        <position position="41"/>
    </location>
    <ligand>
        <name>[4Fe-4S] cluster</name>
        <dbReference type="ChEBI" id="CHEBI:49883"/>
        <label>1</label>
        <note>4Fe-4S-S-AdoMet</note>
    </ligand>
</feature>
<keyword evidence="9 12" id="KW-0501">Molybdenum cofactor biosynthesis</keyword>
<dbReference type="GO" id="GO:0005525">
    <property type="term" value="F:GTP binding"/>
    <property type="evidence" value="ECO:0007669"/>
    <property type="project" value="UniProtKB-UniRule"/>
</dbReference>
<accession>A0A933NYC8</accession>
<comment type="similarity">
    <text evidence="12">Belongs to the radical SAM superfamily. MoaA family.</text>
</comment>
<dbReference type="InterPro" id="IPR050105">
    <property type="entry name" value="MoCo_biosynth_MoaA/MoaC"/>
</dbReference>
<keyword evidence="10 12" id="KW-0456">Lyase</keyword>
<keyword evidence="7 12" id="KW-0411">Iron-sulfur</keyword>
<dbReference type="InterPro" id="IPR040064">
    <property type="entry name" value="MoaA-like"/>
</dbReference>
<evidence type="ECO:0000313" key="15">
    <source>
        <dbReference type="EMBL" id="MBI4921936.1"/>
    </source>
</evidence>
<reference evidence="15" key="1">
    <citation type="submission" date="2020-07" db="EMBL/GenBank/DDBJ databases">
        <title>Huge and variable diversity of episymbiotic CPR bacteria and DPANN archaea in groundwater ecosystems.</title>
        <authorList>
            <person name="He C.Y."/>
            <person name="Keren R."/>
            <person name="Whittaker M."/>
            <person name="Farag I.F."/>
            <person name="Doudna J."/>
            <person name="Cate J.H.D."/>
            <person name="Banfield J.F."/>
        </authorList>
    </citation>
    <scope>NUCLEOTIDE SEQUENCE</scope>
    <source>
        <strain evidence="15">NC_groundwater_1586_Pr3_B-0.1um_66_15</strain>
    </source>
</reference>
<comment type="subunit">
    <text evidence="12">Monomer and homodimer.</text>
</comment>
<dbReference type="NCBIfam" id="TIGR02666">
    <property type="entry name" value="moaA"/>
    <property type="match status" value="1"/>
</dbReference>
<comment type="caution">
    <text evidence="12">Lacks conserved residue(s) required for the propagation of feature annotation.</text>
</comment>
<evidence type="ECO:0000256" key="9">
    <source>
        <dbReference type="ARBA" id="ARBA00023150"/>
    </source>
</evidence>
<evidence type="ECO:0000256" key="8">
    <source>
        <dbReference type="ARBA" id="ARBA00023134"/>
    </source>
</evidence>
<evidence type="ECO:0000256" key="6">
    <source>
        <dbReference type="ARBA" id="ARBA00023004"/>
    </source>
</evidence>
<keyword evidence="2 12" id="KW-0004">4Fe-4S</keyword>
<evidence type="ECO:0000256" key="13">
    <source>
        <dbReference type="SAM" id="MobiDB-lite"/>
    </source>
</evidence>
<protein>
    <recommendedName>
        <fullName evidence="1 12">GTP 3',8-cyclase</fullName>
        <ecNumber evidence="1 12">4.1.99.22</ecNumber>
    </recommendedName>
    <alternativeName>
        <fullName evidence="12">Molybdenum cofactor biosynthesis protein A</fullName>
    </alternativeName>
</protein>
<feature type="binding site" evidence="12">
    <location>
        <position position="277"/>
    </location>
    <ligand>
        <name>[4Fe-4S] cluster</name>
        <dbReference type="ChEBI" id="CHEBI:49883"/>
        <label>2</label>
        <note>4Fe-4S-substrate</note>
    </ligand>
</feature>
<dbReference type="EMBL" id="JACRAF010000025">
    <property type="protein sequence ID" value="MBI4921936.1"/>
    <property type="molecule type" value="Genomic_DNA"/>
</dbReference>
<feature type="region of interest" description="Disordered" evidence="13">
    <location>
        <begin position="1"/>
        <end position="20"/>
    </location>
</feature>
<feature type="binding site" evidence="12">
    <location>
        <position position="83"/>
    </location>
    <ligand>
        <name>GTP</name>
        <dbReference type="ChEBI" id="CHEBI:37565"/>
    </ligand>
</feature>
<organism evidence="15 16">
    <name type="scientific">Devosia nanyangense</name>
    <dbReference type="NCBI Taxonomy" id="1228055"/>
    <lineage>
        <taxon>Bacteria</taxon>
        <taxon>Pseudomonadati</taxon>
        <taxon>Pseudomonadota</taxon>
        <taxon>Alphaproteobacteria</taxon>
        <taxon>Hyphomicrobiales</taxon>
        <taxon>Devosiaceae</taxon>
        <taxon>Devosia</taxon>
    </lineage>
</organism>
<evidence type="ECO:0000313" key="16">
    <source>
        <dbReference type="Proteomes" id="UP000782610"/>
    </source>
</evidence>
<dbReference type="InterPro" id="IPR058240">
    <property type="entry name" value="rSAM_sf"/>
</dbReference>
<evidence type="ECO:0000256" key="10">
    <source>
        <dbReference type="ARBA" id="ARBA00023239"/>
    </source>
</evidence>
<keyword evidence="6 12" id="KW-0408">Iron</keyword>
<evidence type="ECO:0000256" key="11">
    <source>
        <dbReference type="ARBA" id="ARBA00048697"/>
    </source>
</evidence>
<feature type="binding site" evidence="12">
    <location>
        <position position="291"/>
    </location>
    <ligand>
        <name>[4Fe-4S] cluster</name>
        <dbReference type="ChEBI" id="CHEBI:49883"/>
        <label>2</label>
        <note>4Fe-4S-substrate</note>
    </ligand>
</feature>
<dbReference type="InterPro" id="IPR006638">
    <property type="entry name" value="Elp3/MiaA/NifB-like_rSAM"/>
</dbReference>
<dbReference type="GO" id="GO:0061799">
    <property type="term" value="F:cyclic pyranopterin monophosphate synthase activity"/>
    <property type="evidence" value="ECO:0007669"/>
    <property type="project" value="TreeGrafter"/>
</dbReference>
<feature type="domain" description="Radical SAM core" evidence="14">
    <location>
        <begin position="25"/>
        <end position="251"/>
    </location>
</feature>
<comment type="function">
    <text evidence="12">Catalyzes the cyclization of GTP to (8S)-3',8-cyclo-7,8-dihydroguanosine 5'-triphosphate.</text>
</comment>
<feature type="binding site" evidence="12">
    <location>
        <position position="48"/>
    </location>
    <ligand>
        <name>[4Fe-4S] cluster</name>
        <dbReference type="ChEBI" id="CHEBI:49883"/>
        <label>1</label>
        <note>4Fe-4S-S-AdoMet</note>
    </ligand>
</feature>
<dbReference type="InterPro" id="IPR010505">
    <property type="entry name" value="MoaA_twitch"/>
</dbReference>
<dbReference type="GO" id="GO:0046872">
    <property type="term" value="F:metal ion binding"/>
    <property type="evidence" value="ECO:0007669"/>
    <property type="project" value="UniProtKB-KW"/>
</dbReference>
<dbReference type="SFLD" id="SFLDG01386">
    <property type="entry name" value="main_SPASM_domain-containing"/>
    <property type="match status" value="1"/>
</dbReference>
<dbReference type="PROSITE" id="PS01305">
    <property type="entry name" value="MOAA_NIFB_PQQE"/>
    <property type="match status" value="1"/>
</dbReference>
<dbReference type="Gene3D" id="3.20.20.70">
    <property type="entry name" value="Aldolase class I"/>
    <property type="match status" value="1"/>
</dbReference>
<comment type="pathway">
    <text evidence="12">Cofactor biosynthesis; molybdopterin biosynthesis.</text>
</comment>
<evidence type="ECO:0000256" key="2">
    <source>
        <dbReference type="ARBA" id="ARBA00022485"/>
    </source>
</evidence>
<evidence type="ECO:0000256" key="12">
    <source>
        <dbReference type="HAMAP-Rule" id="MF_01225"/>
    </source>
</evidence>
<dbReference type="InterPro" id="IPR013483">
    <property type="entry name" value="MoaA"/>
</dbReference>
<proteinExistence type="inferred from homology"/>
<feature type="compositionally biased region" description="Pro residues" evidence="13">
    <location>
        <begin position="1"/>
        <end position="10"/>
    </location>
</feature>
<keyword evidence="8 12" id="KW-0342">GTP-binding</keyword>
<sequence length="349" mass="37500">MSKTPSPPAGPTATSSAVGDPLIDGFGRPVTYLRLSVTDRCDLRCTYCMPRHTIFSPRKDQLSVEQLHRIASVFVAGGVRRIRLTGGEPLVRKDFMTLVKELSRHLRGGGLEEITVSTNGSLLARFAGDLADNGVRRINVSLDTLDPDLYREITQGGSLQAVTDGIDVALSAGLQVRLNTVALRGVIEAEFERLLAYAHGRGMSLALIETMPLGGTGADRVRQYLSLGEFRREVSARWTLEPVPEKNGGPASYVRVAETGGLLGFIAPLSCNFCADCNRVRVSSTGRLYTCMGHEGSRDLVPALGASDSDAALNATIRAAIRQKPERHDFKIGRQGVVGIGRPMSVLGG</sequence>
<evidence type="ECO:0000256" key="3">
    <source>
        <dbReference type="ARBA" id="ARBA00022691"/>
    </source>
</evidence>
<keyword evidence="4 12" id="KW-0479">Metal-binding</keyword>